<dbReference type="Pfam" id="PF01381">
    <property type="entry name" value="HTH_3"/>
    <property type="match status" value="1"/>
</dbReference>
<dbReference type="Proteomes" id="UP000247755">
    <property type="component" value="Unassembled WGS sequence"/>
</dbReference>
<dbReference type="KEGG" id="bpyr:ABD05_04955"/>
<dbReference type="PANTHER" id="PTHR36511:SF3">
    <property type="entry name" value="ANTITOXIN HIGA-2"/>
    <property type="match status" value="1"/>
</dbReference>
<gene>
    <name evidence="1" type="ORF">NA66_100611</name>
</gene>
<dbReference type="EMBL" id="QJJY01000006">
    <property type="protein sequence ID" value="PXX35371.1"/>
    <property type="molecule type" value="Genomic_DNA"/>
</dbReference>
<name>A0A087P2H3_BURPY</name>
<dbReference type="InterPro" id="IPR001387">
    <property type="entry name" value="Cro/C1-type_HTH"/>
</dbReference>
<comment type="caution">
    <text evidence="1">The sequence shown here is derived from an EMBL/GenBank/DDBJ whole genome shotgun (WGS) entry which is preliminary data.</text>
</comment>
<dbReference type="CDD" id="cd00093">
    <property type="entry name" value="HTH_XRE"/>
    <property type="match status" value="1"/>
</dbReference>
<dbReference type="PANTHER" id="PTHR36511">
    <property type="entry name" value="MERR FAMILY BACTERIAL REGULATORY PROTEIN"/>
    <property type="match status" value="1"/>
</dbReference>
<accession>A0A087P2H3</accession>
<dbReference type="Gene3D" id="1.10.260.40">
    <property type="entry name" value="lambda repressor-like DNA-binding domains"/>
    <property type="match status" value="1"/>
</dbReference>
<dbReference type="GO" id="GO:0003677">
    <property type="term" value="F:DNA binding"/>
    <property type="evidence" value="ECO:0007669"/>
    <property type="project" value="InterPro"/>
</dbReference>
<dbReference type="InterPro" id="IPR052359">
    <property type="entry name" value="HTH-type_reg/antitoxin"/>
</dbReference>
<dbReference type="OrthoDB" id="9799384at2"/>
<dbReference type="GeneID" id="55504670"/>
<reference evidence="1 2" key="1">
    <citation type="submission" date="2018-05" db="EMBL/GenBank/DDBJ databases">
        <title>Comparative genomics of bacterial root endophytes of switchgrass collected from native prairies over two seasons.</title>
        <authorList>
            <person name="Tang Y."/>
        </authorList>
    </citation>
    <scope>NUCLEOTIDE SEQUENCE [LARGE SCALE GENOMIC DNA]</scope>
    <source>
        <strain evidence="1 2">NFIX32</strain>
    </source>
</reference>
<evidence type="ECO:0000313" key="1">
    <source>
        <dbReference type="EMBL" id="PXX35371.1"/>
    </source>
</evidence>
<dbReference type="AlphaFoldDB" id="A0A087P2H3"/>
<dbReference type="InterPro" id="IPR010982">
    <property type="entry name" value="Lambda_DNA-bd_dom_sf"/>
</dbReference>
<organism evidence="1 2">
    <name type="scientific">Burkholderia pyrrocinia</name>
    <name type="common">Pseudomonas pyrrocinia</name>
    <dbReference type="NCBI Taxonomy" id="60550"/>
    <lineage>
        <taxon>Bacteria</taxon>
        <taxon>Pseudomonadati</taxon>
        <taxon>Pseudomonadota</taxon>
        <taxon>Betaproteobacteria</taxon>
        <taxon>Burkholderiales</taxon>
        <taxon>Burkholderiaceae</taxon>
        <taxon>Burkholderia</taxon>
        <taxon>Burkholderia cepacia complex</taxon>
    </lineage>
</organism>
<dbReference type="PROSITE" id="PS50943">
    <property type="entry name" value="HTH_CROC1"/>
    <property type="match status" value="1"/>
</dbReference>
<dbReference type="SUPFAM" id="SSF47413">
    <property type="entry name" value="lambda repressor-like DNA-binding domains"/>
    <property type="match status" value="1"/>
</dbReference>
<proteinExistence type="predicted"/>
<protein>
    <submittedName>
        <fullName evidence="1">Putative transcriptional regulator</fullName>
    </submittedName>
</protein>
<dbReference type="RefSeq" id="WP_034179231.1">
    <property type="nucleotide sequence ID" value="NZ_CADEQQ010000006.1"/>
</dbReference>
<sequence>MAKSRFKSDATEAIHSAASGLYRANLIDKKTMREYDDLCIEAAPQFDPQAIARIRKSVNVSQSVFALYLNTTTSTIRQWEQGDKRPSGIAARMLQIVEKHGLEVFS</sequence>
<evidence type="ECO:0000313" key="2">
    <source>
        <dbReference type="Proteomes" id="UP000247755"/>
    </source>
</evidence>